<evidence type="ECO:0000259" key="17">
    <source>
        <dbReference type="Pfam" id="PF02233"/>
    </source>
</evidence>
<dbReference type="AlphaFoldDB" id="A0A2M8WJ69"/>
<gene>
    <name evidence="18" type="ORF">CLV34_2235</name>
</gene>
<sequence>MSAVATTTWLVYLAAAVCFVLGLHLMRSPGTARRGNLLSAGGMAAAVLATVLLLVDDGDAPAVGWHGGWWAAVALVGGIVVGGGYGWYSARRVKMTAMPQLVSLFNAVGGGAATAVALADFLRFASEGTGSGPALAFGVPVALDVLIGSVTFSGSLVAAGKLQGIVRGAPIVFRGARVALVAAAVVATGCAVVTVASGAVWALWVLLVAALVFGVLMVLPIGGADMPVVISLLNAFTGLAVAMAGFVVDNQVMIVAGALVGASGSILTKLMADAMNRSIVSILVGGFGTGDAGPGGAGPGGPGGDGTVRSIDADDVAIQLAYASSVVLVPGYGLAAAQAQHELAALAAVLADHGVRVGYAIHPVAGRMPGHMNVLLAEANVPYEQMLELDAANTELDTCDVALVVGANDVTNPAARRPGTAISGMPILDVDHARSVVVIKRSMGHGYAGIENELYTDEKTGMFFTDAKQGLAALVGAVEQYVS</sequence>
<feature type="transmembrane region" description="Helical" evidence="16">
    <location>
        <begin position="6"/>
        <end position="25"/>
    </location>
</feature>
<evidence type="ECO:0000256" key="5">
    <source>
        <dbReference type="ARBA" id="ARBA00014581"/>
    </source>
</evidence>
<evidence type="ECO:0000256" key="14">
    <source>
        <dbReference type="ARBA" id="ARBA00048202"/>
    </source>
</evidence>
<comment type="similarity">
    <text evidence="3 15">Belongs to the PNT beta subunit family.</text>
</comment>
<dbReference type="GO" id="GO:0005886">
    <property type="term" value="C:plasma membrane"/>
    <property type="evidence" value="ECO:0007669"/>
    <property type="project" value="UniProtKB-SubCell"/>
</dbReference>
<evidence type="ECO:0000256" key="11">
    <source>
        <dbReference type="ARBA" id="ARBA00022989"/>
    </source>
</evidence>
<dbReference type="EMBL" id="PGTZ01000009">
    <property type="protein sequence ID" value="PJI90977.1"/>
    <property type="molecule type" value="Genomic_DNA"/>
</dbReference>
<organism evidence="18 19">
    <name type="scientific">Luteimicrobium subarcticum</name>
    <dbReference type="NCBI Taxonomy" id="620910"/>
    <lineage>
        <taxon>Bacteria</taxon>
        <taxon>Bacillati</taxon>
        <taxon>Actinomycetota</taxon>
        <taxon>Actinomycetes</taxon>
        <taxon>Micrococcales</taxon>
        <taxon>Luteimicrobium</taxon>
    </lineage>
</organism>
<feature type="transmembrane region" description="Helical" evidence="16">
    <location>
        <begin position="37"/>
        <end position="55"/>
    </location>
</feature>
<keyword evidence="11 16" id="KW-1133">Transmembrane helix</keyword>
<keyword evidence="7 15" id="KW-0997">Cell inner membrane</keyword>
<dbReference type="Proteomes" id="UP000231586">
    <property type="component" value="Unassembled WGS sequence"/>
</dbReference>
<comment type="caution">
    <text evidence="18">The sequence shown here is derived from an EMBL/GenBank/DDBJ whole genome shotgun (WGS) entry which is preliminary data.</text>
</comment>
<evidence type="ECO:0000256" key="3">
    <source>
        <dbReference type="ARBA" id="ARBA00007919"/>
    </source>
</evidence>
<dbReference type="SUPFAM" id="SSF52467">
    <property type="entry name" value="DHS-like NAD/FAD-binding domain"/>
    <property type="match status" value="1"/>
</dbReference>
<feature type="transmembrane region" description="Helical" evidence="16">
    <location>
        <begin position="171"/>
        <end position="195"/>
    </location>
</feature>
<feature type="transmembrane region" description="Helical" evidence="16">
    <location>
        <begin position="228"/>
        <end position="248"/>
    </location>
</feature>
<name>A0A2M8WJ69_9MICO</name>
<feature type="domain" description="NADP transhydrogenase beta-like" evidence="17">
    <location>
        <begin position="10"/>
        <end position="475"/>
    </location>
</feature>
<proteinExistence type="inferred from homology"/>
<keyword evidence="8 16" id="KW-0812">Transmembrane</keyword>
<reference evidence="18 19" key="1">
    <citation type="submission" date="2017-11" db="EMBL/GenBank/DDBJ databases">
        <title>Genomic Encyclopedia of Archaeal and Bacterial Type Strains, Phase II (KMG-II): From Individual Species to Whole Genera.</title>
        <authorList>
            <person name="Goeker M."/>
        </authorList>
    </citation>
    <scope>NUCLEOTIDE SEQUENCE [LARGE SCALE GENOMIC DNA]</scope>
    <source>
        <strain evidence="18 19">DSM 22413</strain>
    </source>
</reference>
<evidence type="ECO:0000256" key="6">
    <source>
        <dbReference type="ARBA" id="ARBA00022475"/>
    </source>
</evidence>
<evidence type="ECO:0000256" key="16">
    <source>
        <dbReference type="SAM" id="Phobius"/>
    </source>
</evidence>
<keyword evidence="6 15" id="KW-1003">Cell membrane</keyword>
<evidence type="ECO:0000256" key="7">
    <source>
        <dbReference type="ARBA" id="ARBA00022519"/>
    </source>
</evidence>
<dbReference type="Pfam" id="PF02233">
    <property type="entry name" value="PNTB"/>
    <property type="match status" value="1"/>
</dbReference>
<feature type="transmembrane region" description="Helical" evidence="16">
    <location>
        <begin position="134"/>
        <end position="159"/>
    </location>
</feature>
<accession>A0A2M8WJ69</accession>
<dbReference type="RefSeq" id="WP_100350380.1">
    <property type="nucleotide sequence ID" value="NZ_PGTZ01000009.1"/>
</dbReference>
<dbReference type="EC" id="7.1.1.1" evidence="4 15"/>
<evidence type="ECO:0000256" key="9">
    <source>
        <dbReference type="ARBA" id="ARBA00022857"/>
    </source>
</evidence>
<dbReference type="InterPro" id="IPR034300">
    <property type="entry name" value="PNTB-like"/>
</dbReference>
<feature type="transmembrane region" description="Helical" evidence="16">
    <location>
        <begin position="67"/>
        <end position="88"/>
    </location>
</feature>
<keyword evidence="13 15" id="KW-0472">Membrane</keyword>
<dbReference type="Gene3D" id="3.40.50.1220">
    <property type="entry name" value="TPP-binding domain"/>
    <property type="match status" value="1"/>
</dbReference>
<evidence type="ECO:0000313" key="18">
    <source>
        <dbReference type="EMBL" id="PJI90977.1"/>
    </source>
</evidence>
<feature type="transmembrane region" description="Helical" evidence="16">
    <location>
        <begin position="201"/>
        <end position="221"/>
    </location>
</feature>
<feature type="transmembrane region" description="Helical" evidence="16">
    <location>
        <begin position="100"/>
        <end position="122"/>
    </location>
</feature>
<evidence type="ECO:0000256" key="13">
    <source>
        <dbReference type="ARBA" id="ARBA00023136"/>
    </source>
</evidence>
<evidence type="ECO:0000256" key="2">
    <source>
        <dbReference type="ARBA" id="ARBA00004429"/>
    </source>
</evidence>
<dbReference type="PANTHER" id="PTHR44758">
    <property type="entry name" value="NAD(P) TRANSHYDROGENASE SUBUNIT BETA"/>
    <property type="match status" value="1"/>
</dbReference>
<keyword evidence="10 15" id="KW-1278">Translocase</keyword>
<evidence type="ECO:0000256" key="1">
    <source>
        <dbReference type="ARBA" id="ARBA00003943"/>
    </source>
</evidence>
<evidence type="ECO:0000256" key="4">
    <source>
        <dbReference type="ARBA" id="ARBA00012943"/>
    </source>
</evidence>
<evidence type="ECO:0000256" key="10">
    <source>
        <dbReference type="ARBA" id="ARBA00022967"/>
    </source>
</evidence>
<evidence type="ECO:0000256" key="15">
    <source>
        <dbReference type="PIRNR" id="PIRNR000204"/>
    </source>
</evidence>
<evidence type="ECO:0000313" key="19">
    <source>
        <dbReference type="Proteomes" id="UP000231586"/>
    </source>
</evidence>
<dbReference type="PANTHER" id="PTHR44758:SF1">
    <property type="entry name" value="NAD(P) TRANSHYDROGENASE SUBUNIT BETA"/>
    <property type="match status" value="1"/>
</dbReference>
<protein>
    <recommendedName>
        <fullName evidence="5 15">NAD(P) transhydrogenase subunit beta</fullName>
        <ecNumber evidence="4 15">7.1.1.1</ecNumber>
    </recommendedName>
    <alternativeName>
        <fullName evidence="15">Nicotinamide nucleotide transhydrogenase subunit beta</fullName>
    </alternativeName>
</protein>
<dbReference type="GO" id="GO:0008750">
    <property type="term" value="F:proton-translocating NAD(P)+ transhydrogenase activity"/>
    <property type="evidence" value="ECO:0007669"/>
    <property type="project" value="UniProtKB-EC"/>
</dbReference>
<dbReference type="PIRSF" id="PIRSF000204">
    <property type="entry name" value="PNTB"/>
    <property type="match status" value="1"/>
</dbReference>
<feature type="transmembrane region" description="Helical" evidence="16">
    <location>
        <begin position="254"/>
        <end position="272"/>
    </location>
</feature>
<comment type="catalytic activity">
    <reaction evidence="14 15">
        <text>NAD(+) + NADPH + H(+)(in) = NADH + NADP(+) + H(+)(out)</text>
        <dbReference type="Rhea" id="RHEA:47992"/>
        <dbReference type="ChEBI" id="CHEBI:15378"/>
        <dbReference type="ChEBI" id="CHEBI:57540"/>
        <dbReference type="ChEBI" id="CHEBI:57783"/>
        <dbReference type="ChEBI" id="CHEBI:57945"/>
        <dbReference type="ChEBI" id="CHEBI:58349"/>
        <dbReference type="EC" id="7.1.1.1"/>
    </reaction>
</comment>
<evidence type="ECO:0000256" key="8">
    <source>
        <dbReference type="ARBA" id="ARBA00022692"/>
    </source>
</evidence>
<comment type="function">
    <text evidence="1 15">The transhydrogenation between NADH and NADP is coupled to respiration and ATP hydrolysis and functions as a proton pump across the membrane.</text>
</comment>
<comment type="subcellular location">
    <subcellularLocation>
        <location evidence="2">Cell inner membrane</location>
        <topology evidence="2">Multi-pass membrane protein</topology>
    </subcellularLocation>
</comment>
<dbReference type="OrthoDB" id="9763786at2"/>
<dbReference type="InterPro" id="IPR029035">
    <property type="entry name" value="DHS-like_NAD/FAD-binding_dom"/>
</dbReference>
<dbReference type="InterPro" id="IPR012136">
    <property type="entry name" value="NADH_DH_b"/>
</dbReference>
<keyword evidence="19" id="KW-1185">Reference proteome</keyword>
<dbReference type="GO" id="GO:0050661">
    <property type="term" value="F:NADP binding"/>
    <property type="evidence" value="ECO:0007669"/>
    <property type="project" value="InterPro"/>
</dbReference>
<keyword evidence="9 15" id="KW-0521">NADP</keyword>
<keyword evidence="12 15" id="KW-0520">NAD</keyword>
<evidence type="ECO:0000256" key="12">
    <source>
        <dbReference type="ARBA" id="ARBA00023027"/>
    </source>
</evidence>